<dbReference type="NCBIfam" id="TIGR00421">
    <property type="entry name" value="ubiX_pad"/>
    <property type="match status" value="1"/>
</dbReference>
<evidence type="ECO:0000259" key="6">
    <source>
        <dbReference type="Pfam" id="PF02441"/>
    </source>
</evidence>
<evidence type="ECO:0000256" key="2">
    <source>
        <dbReference type="ARBA" id="ARBA00022630"/>
    </source>
</evidence>
<comment type="function">
    <text evidence="5">Flavin prenyltransferase that catalyzes the synthesis of the prenylated FMN cofactor (prenyl-FMN) for 4-hydroxy-3-polyprenylbenzoic acid decarboxylase UbiD. The prenyltransferase is metal-independent and links a dimethylallyl moiety from dimethylallyl monophosphate (DMAP) to the flavin N5 and C6 atoms of FMN.</text>
</comment>
<protein>
    <recommendedName>
        <fullName evidence="5">Flavin prenyltransferase UbiX</fullName>
        <ecNumber evidence="5">2.5.1.129</ecNumber>
    </recommendedName>
</protein>
<keyword evidence="8" id="KW-1185">Reference proteome</keyword>
<comment type="similarity">
    <text evidence="5">Belongs to the UbiX/PAD1 family.</text>
</comment>
<feature type="binding site" evidence="5">
    <location>
        <begin position="10"/>
        <end position="12"/>
    </location>
    <ligand>
        <name>FMN</name>
        <dbReference type="ChEBI" id="CHEBI:58210"/>
    </ligand>
</feature>
<evidence type="ECO:0000313" key="7">
    <source>
        <dbReference type="EMBL" id="NMI00752.1"/>
    </source>
</evidence>
<gene>
    <name evidence="5" type="primary">ubiX</name>
    <name evidence="7" type="ORF">HF526_26100</name>
</gene>
<reference evidence="7 8" key="1">
    <citation type="submission" date="2020-04" db="EMBL/GenBank/DDBJ databases">
        <authorList>
            <person name="Klaysubun C."/>
            <person name="Duangmal K."/>
            <person name="Lipun K."/>
        </authorList>
    </citation>
    <scope>NUCLEOTIDE SEQUENCE [LARGE SCALE GENOMIC DNA]</scope>
    <source>
        <strain evidence="7 8">K10HN5</strain>
    </source>
</reference>
<comment type="catalytic activity">
    <reaction evidence="5">
        <text>dimethylallyl phosphate + FMNH2 = prenylated FMNH2 + phosphate</text>
        <dbReference type="Rhea" id="RHEA:37743"/>
        <dbReference type="ChEBI" id="CHEBI:43474"/>
        <dbReference type="ChEBI" id="CHEBI:57618"/>
        <dbReference type="ChEBI" id="CHEBI:87467"/>
        <dbReference type="ChEBI" id="CHEBI:88052"/>
        <dbReference type="EC" id="2.5.1.129"/>
    </reaction>
</comment>
<feature type="binding site" evidence="5">
    <location>
        <position position="153"/>
    </location>
    <ligand>
        <name>dimethylallyl phosphate</name>
        <dbReference type="ChEBI" id="CHEBI:88052"/>
    </ligand>
</feature>
<dbReference type="EC" id="2.5.1.129" evidence="5"/>
<organism evidence="7 8">
    <name type="scientific">Pseudonocardia acidicola</name>
    <dbReference type="NCBI Taxonomy" id="2724939"/>
    <lineage>
        <taxon>Bacteria</taxon>
        <taxon>Bacillati</taxon>
        <taxon>Actinomycetota</taxon>
        <taxon>Actinomycetes</taxon>
        <taxon>Pseudonocardiales</taxon>
        <taxon>Pseudonocardiaceae</taxon>
        <taxon>Pseudonocardia</taxon>
    </lineage>
</organism>
<sequence length="198" mass="21161">MPRIIVALTGASGAVYGIRALELLREQPDVETHLVMTKAARATIGYETDRSVAEVRALADVVHSDNDLGAPISSGSFRTAGMLVAPCSVKTLSGIASSYDESLVVRAADVVLKERRRLVLLLRETPLHAGHIRLMADVTASGAIVMPPVPAFYTRPASVADIVDHTVGRALDLLDVDTEAVQRWDGDRTSGDGTVHRL</sequence>
<dbReference type="EMBL" id="JAAXLA010000064">
    <property type="protein sequence ID" value="NMI00752.1"/>
    <property type="molecule type" value="Genomic_DNA"/>
</dbReference>
<comment type="caution">
    <text evidence="5">Lacks conserved residue(s) required for the propagation of feature annotation.</text>
</comment>
<dbReference type="PANTHER" id="PTHR43374">
    <property type="entry name" value="FLAVIN PRENYLTRANSFERASE"/>
    <property type="match status" value="1"/>
</dbReference>
<evidence type="ECO:0000313" key="8">
    <source>
        <dbReference type="Proteomes" id="UP000820669"/>
    </source>
</evidence>
<dbReference type="PANTHER" id="PTHR43374:SF1">
    <property type="entry name" value="FLAVIN PRENYLTRANSFERASE PAD1, MITOCHONDRIAL"/>
    <property type="match status" value="1"/>
</dbReference>
<dbReference type="SUPFAM" id="SSF52507">
    <property type="entry name" value="Homo-oligomeric flavin-containing Cys decarboxylases, HFCD"/>
    <property type="match status" value="1"/>
</dbReference>
<evidence type="ECO:0000256" key="5">
    <source>
        <dbReference type="HAMAP-Rule" id="MF_01984"/>
    </source>
</evidence>
<keyword evidence="3 5" id="KW-0288">FMN</keyword>
<evidence type="ECO:0000256" key="1">
    <source>
        <dbReference type="ARBA" id="ARBA00022602"/>
    </source>
</evidence>
<keyword evidence="2 5" id="KW-0285">Flavoprotein</keyword>
<accession>A0ABX1SGR1</accession>
<dbReference type="InterPro" id="IPR004507">
    <property type="entry name" value="UbiX-like"/>
</dbReference>
<comment type="caution">
    <text evidence="7">The sequence shown here is derived from an EMBL/GenBank/DDBJ whole genome shotgun (WGS) entry which is preliminary data.</text>
</comment>
<dbReference type="InterPro" id="IPR036551">
    <property type="entry name" value="Flavin_trans-like"/>
</dbReference>
<dbReference type="NCBIfam" id="NF004685">
    <property type="entry name" value="PRK06029.1"/>
    <property type="match status" value="1"/>
</dbReference>
<dbReference type="RefSeq" id="WP_169384218.1">
    <property type="nucleotide sequence ID" value="NZ_JAAXLA010000064.1"/>
</dbReference>
<proteinExistence type="inferred from homology"/>
<name>A0ABX1SGR1_9PSEU</name>
<dbReference type="HAMAP" id="MF_01984">
    <property type="entry name" value="ubiX_pad"/>
    <property type="match status" value="1"/>
</dbReference>
<dbReference type="Pfam" id="PF02441">
    <property type="entry name" value="Flavoprotein"/>
    <property type="match status" value="1"/>
</dbReference>
<feature type="binding site" evidence="5">
    <location>
        <position position="123"/>
    </location>
    <ligand>
        <name>FMN</name>
        <dbReference type="ChEBI" id="CHEBI:58210"/>
    </ligand>
</feature>
<keyword evidence="4 5" id="KW-0808">Transferase</keyword>
<feature type="binding site" evidence="5">
    <location>
        <begin position="88"/>
        <end position="91"/>
    </location>
    <ligand>
        <name>FMN</name>
        <dbReference type="ChEBI" id="CHEBI:58210"/>
    </ligand>
</feature>
<keyword evidence="1 5" id="KW-0637">Prenyltransferase</keyword>
<dbReference type="Proteomes" id="UP000820669">
    <property type="component" value="Unassembled WGS sequence"/>
</dbReference>
<evidence type="ECO:0000256" key="3">
    <source>
        <dbReference type="ARBA" id="ARBA00022643"/>
    </source>
</evidence>
<feature type="domain" description="Flavoprotein" evidence="6">
    <location>
        <begin position="3"/>
        <end position="173"/>
    </location>
</feature>
<feature type="binding site" evidence="5">
    <location>
        <position position="169"/>
    </location>
    <ligand>
        <name>dimethylallyl phosphate</name>
        <dbReference type="ChEBI" id="CHEBI:88052"/>
    </ligand>
</feature>
<dbReference type="InterPro" id="IPR003382">
    <property type="entry name" value="Flavoprotein"/>
</dbReference>
<feature type="binding site" evidence="5">
    <location>
        <position position="37"/>
    </location>
    <ligand>
        <name>FMN</name>
        <dbReference type="ChEBI" id="CHEBI:58210"/>
    </ligand>
</feature>
<evidence type="ECO:0000256" key="4">
    <source>
        <dbReference type="ARBA" id="ARBA00022679"/>
    </source>
</evidence>
<dbReference type="Gene3D" id="3.40.50.1950">
    <property type="entry name" value="Flavin prenyltransferase-like"/>
    <property type="match status" value="1"/>
</dbReference>